<dbReference type="SUPFAM" id="SSF56542">
    <property type="entry name" value="Substrate-binding domain of HMG-CoA reductase"/>
    <property type="match status" value="1"/>
</dbReference>
<dbReference type="EMBL" id="FMYP01000007">
    <property type="protein sequence ID" value="SDB89333.1"/>
    <property type="molecule type" value="Genomic_DNA"/>
</dbReference>
<dbReference type="PRINTS" id="PR00071">
    <property type="entry name" value="HMGCOARDTASE"/>
</dbReference>
<keyword evidence="3" id="KW-0520">NAD</keyword>
<dbReference type="Gene3D" id="3.90.770.10">
    <property type="entry name" value="3-hydroxy-3-methylglutaryl-coenzyme A Reductase, Chain A, domain 2"/>
    <property type="match status" value="2"/>
</dbReference>
<gene>
    <name evidence="4" type="ORF">SAMN05216323_100716</name>
</gene>
<evidence type="ECO:0000256" key="2">
    <source>
        <dbReference type="ARBA" id="ARBA00023002"/>
    </source>
</evidence>
<dbReference type="UniPathway" id="UPA00257">
    <property type="reaction ID" value="UER00367"/>
</dbReference>
<dbReference type="Gene3D" id="1.10.8.660">
    <property type="match status" value="1"/>
</dbReference>
<keyword evidence="5" id="KW-1185">Reference proteome</keyword>
<comment type="similarity">
    <text evidence="1 3">Belongs to the HMG-CoA reductase family.</text>
</comment>
<name>A0A1G6H5A0_9BACT</name>
<comment type="pathway">
    <text evidence="3">Metabolic intermediate metabolism; (R)-mevalonate degradation; (S)-3-hydroxy-3-methylglutaryl-CoA from (R)-mevalonate: step 1/1.</text>
</comment>
<dbReference type="InterPro" id="IPR004553">
    <property type="entry name" value="HMG_CoA_Rdtase_bac-typ"/>
</dbReference>
<keyword evidence="2 3" id="KW-0560">Oxidoreductase</keyword>
<dbReference type="PROSITE" id="PS50065">
    <property type="entry name" value="HMG_COA_REDUCTASE_4"/>
    <property type="match status" value="1"/>
</dbReference>
<accession>A0A1G6H5A0</accession>
<dbReference type="RefSeq" id="WP_092435633.1">
    <property type="nucleotide sequence ID" value="NZ_FMYP01000007.1"/>
</dbReference>
<protein>
    <recommendedName>
        <fullName evidence="3">3-hydroxy-3-methylglutaryl coenzyme A reductase</fullName>
        <shortName evidence="3">HMG-CoA reductase</shortName>
        <ecNumber evidence="3">1.1.1.88</ecNumber>
    </recommendedName>
</protein>
<dbReference type="NCBIfam" id="TIGR00532">
    <property type="entry name" value="HMG_CoA_R_NAD"/>
    <property type="match status" value="1"/>
</dbReference>
<dbReference type="InterPro" id="IPR023074">
    <property type="entry name" value="HMG_CoA_Rdtase_cat_sf"/>
</dbReference>
<dbReference type="InterPro" id="IPR009023">
    <property type="entry name" value="HMG_CoA_Rdtase_NAD(P)-bd_sf"/>
</dbReference>
<dbReference type="GO" id="GO:0140643">
    <property type="term" value="F:hydroxymethylglutaryl-CoA reductase (NADH) activity"/>
    <property type="evidence" value="ECO:0007669"/>
    <property type="project" value="UniProtKB-EC"/>
</dbReference>
<dbReference type="AlphaFoldDB" id="A0A1G6H5A0"/>
<comment type="catalytic activity">
    <reaction evidence="3">
        <text>(R)-mevalonate + 2 NAD(+) + CoA = (3S)-3-hydroxy-3-methylglutaryl-CoA + 2 NADH + 2 H(+)</text>
        <dbReference type="Rhea" id="RHEA:14833"/>
        <dbReference type="ChEBI" id="CHEBI:15378"/>
        <dbReference type="ChEBI" id="CHEBI:36464"/>
        <dbReference type="ChEBI" id="CHEBI:43074"/>
        <dbReference type="ChEBI" id="CHEBI:57287"/>
        <dbReference type="ChEBI" id="CHEBI:57540"/>
        <dbReference type="ChEBI" id="CHEBI:57945"/>
        <dbReference type="EC" id="1.1.1.88"/>
    </reaction>
</comment>
<dbReference type="Proteomes" id="UP000199452">
    <property type="component" value="Unassembled WGS sequence"/>
</dbReference>
<organism evidence="4 5">
    <name type="scientific">Williamwhitmania taraxaci</name>
    <dbReference type="NCBI Taxonomy" id="1640674"/>
    <lineage>
        <taxon>Bacteria</taxon>
        <taxon>Pseudomonadati</taxon>
        <taxon>Bacteroidota</taxon>
        <taxon>Bacteroidia</taxon>
        <taxon>Bacteroidales</taxon>
        <taxon>Williamwhitmaniaceae</taxon>
        <taxon>Williamwhitmania</taxon>
    </lineage>
</organism>
<evidence type="ECO:0000313" key="4">
    <source>
        <dbReference type="EMBL" id="SDB89333.1"/>
    </source>
</evidence>
<dbReference type="Gene3D" id="3.30.70.420">
    <property type="entry name" value="Hydroxymethylglutaryl-CoA reductase, class I/II, NAD/NADP-binding domain"/>
    <property type="match status" value="1"/>
</dbReference>
<dbReference type="PANTHER" id="PTHR10572:SF24">
    <property type="entry name" value="3-HYDROXY-3-METHYLGLUTARYL-COENZYME A REDUCTASE"/>
    <property type="match status" value="1"/>
</dbReference>
<dbReference type="OrthoDB" id="9764892at2"/>
<sequence length="437" mass="47655">MNQGIINGFSGLTQDEKLRFVVNLLSSSDEKEQLFNGSLFRDIKMRNNFLDLSENTIGAYHMPYSIAPNLMVDGDVYHVPMVTEESSVVAAAAWSAKFWAERGGFKVDSLSTSKFGHVYFLWKENPLDLTGNWPYLRFLLLERVKTQTTRMEGRGGGIVAVELENLTYSIPNLFRINVEFETVDSMGANFINSCLEEIAQELKLYYAKNFSDIGESSMEGIMAILSNYADGCMITVSASCSVLQLDGVVKGLSGAELARKIKLAYDIALVDVYRATTHNKGIMNGVDAVLIATGNDFRAVEAGAHAFASATGRYRSLSECSLSNDIFTIKLTMPLALGTVGGVINIHPMAKASLELLGNPTAKDLMKIVAAVGLASNFSAVKSLVTNGIQQGHMKMHLSNILVSLGADPKTKAEAILYFEDKKVSFAAVKEFLTGKQ</sequence>
<evidence type="ECO:0000256" key="3">
    <source>
        <dbReference type="RuleBase" id="RU361219"/>
    </source>
</evidence>
<dbReference type="STRING" id="1640674.SAMN05216323_100716"/>
<evidence type="ECO:0000313" key="5">
    <source>
        <dbReference type="Proteomes" id="UP000199452"/>
    </source>
</evidence>
<reference evidence="4 5" key="1">
    <citation type="submission" date="2016-09" db="EMBL/GenBank/DDBJ databases">
        <authorList>
            <person name="Capua I."/>
            <person name="De Benedictis P."/>
            <person name="Joannis T."/>
            <person name="Lombin L.H."/>
            <person name="Cattoli G."/>
        </authorList>
    </citation>
    <scope>NUCLEOTIDE SEQUENCE [LARGE SCALE GENOMIC DNA]</scope>
    <source>
        <strain evidence="4 5">A7P-90m</strain>
    </source>
</reference>
<dbReference type="GO" id="GO:0004420">
    <property type="term" value="F:hydroxymethylglutaryl-CoA reductase (NADPH) activity"/>
    <property type="evidence" value="ECO:0007669"/>
    <property type="project" value="InterPro"/>
</dbReference>
<dbReference type="PANTHER" id="PTHR10572">
    <property type="entry name" value="3-HYDROXY-3-METHYLGLUTARYL-COENZYME A REDUCTASE"/>
    <property type="match status" value="1"/>
</dbReference>
<dbReference type="InterPro" id="IPR009029">
    <property type="entry name" value="HMG_CoA_Rdtase_sub-bd_dom_sf"/>
</dbReference>
<dbReference type="SUPFAM" id="SSF55035">
    <property type="entry name" value="NAD-binding domain of HMG-CoA reductase"/>
    <property type="match status" value="1"/>
</dbReference>
<dbReference type="EC" id="1.1.1.88" evidence="3"/>
<dbReference type="GO" id="GO:0015936">
    <property type="term" value="P:coenzyme A metabolic process"/>
    <property type="evidence" value="ECO:0007669"/>
    <property type="project" value="InterPro"/>
</dbReference>
<evidence type="ECO:0000256" key="1">
    <source>
        <dbReference type="ARBA" id="ARBA00007661"/>
    </source>
</evidence>
<dbReference type="InterPro" id="IPR002202">
    <property type="entry name" value="HMG_CoA_Rdtase"/>
</dbReference>
<proteinExistence type="inferred from homology"/>
<dbReference type="Pfam" id="PF00368">
    <property type="entry name" value="HMG-CoA_red"/>
    <property type="match status" value="1"/>
</dbReference>